<gene>
    <name evidence="2" type="ORF">NKE59_08320</name>
</gene>
<sequence>MNKSQFLEQLSNEGFPTPVMVEREANSSLDVHAHPFEAKALIISGQIDITVDGIKTSYRSGNIFHLRKDQEHSESYGPRGVTYLAGRKD</sequence>
<protein>
    <submittedName>
        <fullName evidence="2">Cupin</fullName>
    </submittedName>
</protein>
<proteinExistence type="predicted"/>
<dbReference type="InterPro" id="IPR014710">
    <property type="entry name" value="RmlC-like_jellyroll"/>
</dbReference>
<reference evidence="2" key="1">
    <citation type="submission" date="2022-06" db="EMBL/GenBank/DDBJ databases">
        <title>New Polynucleobacter species.</title>
        <authorList>
            <person name="Hahn M.W."/>
        </authorList>
    </citation>
    <scope>NUCLEOTIDE SEQUENCE</scope>
    <source>
        <strain evidence="2">UK-FUSCHL-C3</strain>
    </source>
</reference>
<dbReference type="SUPFAM" id="SSF51182">
    <property type="entry name" value="RmlC-like cupins"/>
    <property type="match status" value="1"/>
</dbReference>
<evidence type="ECO:0000313" key="2">
    <source>
        <dbReference type="EMBL" id="XCC57484.1"/>
    </source>
</evidence>
<dbReference type="RefSeq" id="WP_353438515.1">
    <property type="nucleotide sequence ID" value="NZ_CP099959.1"/>
</dbReference>
<accession>A0AAU8A1S2</accession>
<dbReference type="InterPro" id="IPR011051">
    <property type="entry name" value="RmlC_Cupin_sf"/>
</dbReference>
<organism evidence="2">
    <name type="scientific">Polynucleobacter sp. UK-FUSCHL-C3</name>
    <dbReference type="NCBI Taxonomy" id="2955208"/>
    <lineage>
        <taxon>Bacteria</taxon>
        <taxon>Pseudomonadati</taxon>
        <taxon>Pseudomonadota</taxon>
        <taxon>Betaproteobacteria</taxon>
        <taxon>Burkholderiales</taxon>
        <taxon>Burkholderiaceae</taxon>
        <taxon>Polynucleobacter</taxon>
    </lineage>
</organism>
<feature type="region of interest" description="Disordered" evidence="1">
    <location>
        <begin position="70"/>
        <end position="89"/>
    </location>
</feature>
<dbReference type="AlphaFoldDB" id="A0AAU8A1S2"/>
<name>A0AAU8A1S2_9BURK</name>
<evidence type="ECO:0000256" key="1">
    <source>
        <dbReference type="SAM" id="MobiDB-lite"/>
    </source>
</evidence>
<dbReference type="Gene3D" id="2.60.120.10">
    <property type="entry name" value="Jelly Rolls"/>
    <property type="match status" value="1"/>
</dbReference>
<dbReference type="EMBL" id="CP099959">
    <property type="protein sequence ID" value="XCC57484.1"/>
    <property type="molecule type" value="Genomic_DNA"/>
</dbReference>